<sequence length="68" mass="7378">MVSATGVSEDALLRGTIRLLLPSSSWIGSFPSTEGIPRNTHQHPGKIKKEGEKKSAELMRRYLASVVG</sequence>
<reference evidence="2" key="1">
    <citation type="submission" date="2022-12" db="EMBL/GenBank/DDBJ databases">
        <authorList>
            <person name="Alioto T."/>
            <person name="Alioto T."/>
            <person name="Gomez Garrido J."/>
        </authorList>
    </citation>
    <scope>NUCLEOTIDE SEQUENCE</scope>
</reference>
<proteinExistence type="predicted"/>
<evidence type="ECO:0000256" key="1">
    <source>
        <dbReference type="SAM" id="MobiDB-lite"/>
    </source>
</evidence>
<evidence type="ECO:0000313" key="2">
    <source>
        <dbReference type="EMBL" id="CAI5763503.1"/>
    </source>
</evidence>
<keyword evidence="3" id="KW-1185">Reference proteome</keyword>
<dbReference type="EMBL" id="OX395126">
    <property type="protein sequence ID" value="CAI5763503.1"/>
    <property type="molecule type" value="Genomic_DNA"/>
</dbReference>
<organism evidence="2 3">
    <name type="scientific">Podarcis lilfordi</name>
    <name type="common">Lilford's wall lizard</name>
    <dbReference type="NCBI Taxonomy" id="74358"/>
    <lineage>
        <taxon>Eukaryota</taxon>
        <taxon>Metazoa</taxon>
        <taxon>Chordata</taxon>
        <taxon>Craniata</taxon>
        <taxon>Vertebrata</taxon>
        <taxon>Euteleostomi</taxon>
        <taxon>Lepidosauria</taxon>
        <taxon>Squamata</taxon>
        <taxon>Bifurcata</taxon>
        <taxon>Unidentata</taxon>
        <taxon>Episquamata</taxon>
        <taxon>Laterata</taxon>
        <taxon>Lacertibaenia</taxon>
        <taxon>Lacertidae</taxon>
        <taxon>Podarcis</taxon>
    </lineage>
</organism>
<dbReference type="AlphaFoldDB" id="A0AA35JRP8"/>
<name>A0AA35JRP8_9SAUR</name>
<gene>
    <name evidence="2" type="ORF">PODLI_1B036337</name>
</gene>
<evidence type="ECO:0000313" key="3">
    <source>
        <dbReference type="Proteomes" id="UP001178461"/>
    </source>
</evidence>
<protein>
    <submittedName>
        <fullName evidence="2">Uncharacterized protein</fullName>
    </submittedName>
</protein>
<accession>A0AA35JRP8</accession>
<dbReference type="Proteomes" id="UP001178461">
    <property type="component" value="Chromosome 1"/>
</dbReference>
<feature type="region of interest" description="Disordered" evidence="1">
    <location>
        <begin position="31"/>
        <end position="53"/>
    </location>
</feature>